<feature type="non-terminal residue" evidence="8">
    <location>
        <position position="73"/>
    </location>
</feature>
<evidence type="ECO:0000256" key="6">
    <source>
        <dbReference type="PROSITE-ProRule" id="PRU00076"/>
    </source>
</evidence>
<evidence type="ECO:0000256" key="1">
    <source>
        <dbReference type="ARBA" id="ARBA00022536"/>
    </source>
</evidence>
<accession>A0A085LIL7</accession>
<evidence type="ECO:0000256" key="5">
    <source>
        <dbReference type="ARBA" id="ARBA00023180"/>
    </source>
</evidence>
<name>A0A085LIL7_9BILA</name>
<organism evidence="8 9">
    <name type="scientific">Trichuris suis</name>
    <name type="common">pig whipworm</name>
    <dbReference type="NCBI Taxonomy" id="68888"/>
    <lineage>
        <taxon>Eukaryota</taxon>
        <taxon>Metazoa</taxon>
        <taxon>Ecdysozoa</taxon>
        <taxon>Nematoda</taxon>
        <taxon>Enoplea</taxon>
        <taxon>Dorylaimia</taxon>
        <taxon>Trichinellida</taxon>
        <taxon>Trichuridae</taxon>
        <taxon>Trichuris</taxon>
    </lineage>
</organism>
<reference evidence="8 9" key="1">
    <citation type="journal article" date="2014" name="Nat. Genet.">
        <title>Genome and transcriptome of the porcine whipworm Trichuris suis.</title>
        <authorList>
            <person name="Jex A.R."/>
            <person name="Nejsum P."/>
            <person name="Schwarz E.M."/>
            <person name="Hu L."/>
            <person name="Young N.D."/>
            <person name="Hall R.S."/>
            <person name="Korhonen P.K."/>
            <person name="Liao S."/>
            <person name="Thamsborg S."/>
            <person name="Xia J."/>
            <person name="Xu P."/>
            <person name="Wang S."/>
            <person name="Scheerlinck J.P."/>
            <person name="Hofmann A."/>
            <person name="Sternberg P.W."/>
            <person name="Wang J."/>
            <person name="Gasser R.B."/>
        </authorList>
    </citation>
    <scope>NUCLEOTIDE SEQUENCE [LARGE SCALE GENOMIC DNA]</scope>
    <source>
        <strain evidence="8">DCEP-RM93M</strain>
    </source>
</reference>
<dbReference type="SUPFAM" id="SSF57196">
    <property type="entry name" value="EGF/Laminin"/>
    <property type="match status" value="1"/>
</dbReference>
<dbReference type="SMART" id="SM00181">
    <property type="entry name" value="EGF"/>
    <property type="match status" value="1"/>
</dbReference>
<evidence type="ECO:0000256" key="2">
    <source>
        <dbReference type="ARBA" id="ARBA00022729"/>
    </source>
</evidence>
<dbReference type="FunFam" id="2.10.25.10:FF:000012">
    <property type="entry name" value="Delta-like protein"/>
    <property type="match status" value="1"/>
</dbReference>
<dbReference type="PROSITE" id="PS00022">
    <property type="entry name" value="EGF_1"/>
    <property type="match status" value="1"/>
</dbReference>
<comment type="caution">
    <text evidence="6">Lacks conserved residue(s) required for the propagation of feature annotation.</text>
</comment>
<keyword evidence="4 6" id="KW-1015">Disulfide bond</keyword>
<keyword evidence="2" id="KW-0732">Signal</keyword>
<dbReference type="Pfam" id="PF00008">
    <property type="entry name" value="EGF"/>
    <property type="match status" value="1"/>
</dbReference>
<dbReference type="PROSITE" id="PS50026">
    <property type="entry name" value="EGF_3"/>
    <property type="match status" value="1"/>
</dbReference>
<evidence type="ECO:0000256" key="3">
    <source>
        <dbReference type="ARBA" id="ARBA00022737"/>
    </source>
</evidence>
<dbReference type="SMART" id="SM00179">
    <property type="entry name" value="EGF_CA"/>
    <property type="match status" value="1"/>
</dbReference>
<feature type="domain" description="EGF-like" evidence="7">
    <location>
        <begin position="1"/>
        <end position="37"/>
    </location>
</feature>
<protein>
    <recommendedName>
        <fullName evidence="7">EGF-like domain-containing protein</fullName>
    </recommendedName>
</protein>
<keyword evidence="1 6" id="KW-0245">EGF-like domain</keyword>
<feature type="disulfide bond" evidence="6">
    <location>
        <begin position="27"/>
        <end position="36"/>
    </location>
</feature>
<dbReference type="InterPro" id="IPR000742">
    <property type="entry name" value="EGF"/>
</dbReference>
<feature type="non-terminal residue" evidence="8">
    <location>
        <position position="1"/>
    </location>
</feature>
<dbReference type="EMBL" id="KL364487">
    <property type="protein sequence ID" value="KFD44813.1"/>
    <property type="molecule type" value="Genomic_DNA"/>
</dbReference>
<evidence type="ECO:0000313" key="9">
    <source>
        <dbReference type="Proteomes" id="UP000030764"/>
    </source>
</evidence>
<proteinExistence type="predicted"/>
<dbReference type="Proteomes" id="UP000030764">
    <property type="component" value="Unassembled WGS sequence"/>
</dbReference>
<keyword evidence="5" id="KW-0325">Glycoprotein</keyword>
<dbReference type="GO" id="GO:0045597">
    <property type="term" value="P:positive regulation of cell differentiation"/>
    <property type="evidence" value="ECO:0007669"/>
    <property type="project" value="UniProtKB-ARBA"/>
</dbReference>
<keyword evidence="9" id="KW-1185">Reference proteome</keyword>
<evidence type="ECO:0000313" key="8">
    <source>
        <dbReference type="EMBL" id="KFD44813.1"/>
    </source>
</evidence>
<dbReference type="GO" id="GO:0005509">
    <property type="term" value="F:calcium ion binding"/>
    <property type="evidence" value="ECO:0007669"/>
    <property type="project" value="InterPro"/>
</dbReference>
<evidence type="ECO:0000259" key="7">
    <source>
        <dbReference type="PROSITE" id="PS50026"/>
    </source>
</evidence>
<evidence type="ECO:0000256" key="4">
    <source>
        <dbReference type="ARBA" id="ARBA00023157"/>
    </source>
</evidence>
<dbReference type="Gene3D" id="2.10.25.10">
    <property type="entry name" value="Laminin"/>
    <property type="match status" value="1"/>
</dbReference>
<dbReference type="AlphaFoldDB" id="A0A085LIL7"/>
<keyword evidence="3" id="KW-0677">Repeat</keyword>
<dbReference type="CDD" id="cd00054">
    <property type="entry name" value="EGF_CA"/>
    <property type="match status" value="1"/>
</dbReference>
<dbReference type="InterPro" id="IPR001881">
    <property type="entry name" value="EGF-like_Ca-bd_dom"/>
</dbReference>
<gene>
    <name evidence="8" type="ORF">M513_14310</name>
</gene>
<sequence>IEACLSDPCKNGASCLDNKNGSYACACAANYTGMQCEFGSLKLTLEQDGFKARVSSHIETPSKIFDYLLIAIN</sequence>